<dbReference type="GO" id="GO:0008234">
    <property type="term" value="F:cysteine-type peptidase activity"/>
    <property type="evidence" value="ECO:0007669"/>
    <property type="project" value="UniProtKB-KW"/>
</dbReference>
<feature type="region of interest" description="Disordered" evidence="7">
    <location>
        <begin position="251"/>
        <end position="289"/>
    </location>
</feature>
<dbReference type="Gene3D" id="6.10.250.3150">
    <property type="match status" value="1"/>
</dbReference>
<dbReference type="EMBL" id="NPMS01000004">
    <property type="protein sequence ID" value="OZU88863.1"/>
    <property type="molecule type" value="Genomic_DNA"/>
</dbReference>
<accession>A0A265NA42</accession>
<reference evidence="9 10" key="1">
    <citation type="submission" date="2017-08" db="EMBL/GenBank/DDBJ databases">
        <title>Virgibacillus indicus sp. nov. and Virgibacillus profoundi sp. nov, two moderately halophilic bacteria isolated from marine sediment by using the Microfluidic Streak Plate.</title>
        <authorList>
            <person name="Xu B."/>
            <person name="Hu B."/>
            <person name="Wang J."/>
            <person name="Zhu Y."/>
            <person name="Huang L."/>
            <person name="Du W."/>
            <person name="Huang Y."/>
        </authorList>
    </citation>
    <scope>NUCLEOTIDE SEQUENCE [LARGE SCALE GENOMIC DNA]</scope>
    <source>
        <strain evidence="9 10">IO3-P2-C2</strain>
    </source>
</reference>
<organism evidence="9 10">
    <name type="scientific">Virgibacillus indicus</name>
    <dbReference type="NCBI Taxonomy" id="2024554"/>
    <lineage>
        <taxon>Bacteria</taxon>
        <taxon>Bacillati</taxon>
        <taxon>Bacillota</taxon>
        <taxon>Bacilli</taxon>
        <taxon>Bacillales</taxon>
        <taxon>Bacillaceae</taxon>
        <taxon>Virgibacillus</taxon>
    </lineage>
</organism>
<dbReference type="InterPro" id="IPR000064">
    <property type="entry name" value="NLP_P60_dom"/>
</dbReference>
<sequence>MVTTVAVVGFGSALFGTTAHADNLENLQQKQTQIQNERSDIKSNLSEAEGKIADILVDLEELNQEIEKVDKALEENQKMMDKTENEITDTQSEVDSLEEEIVKLEEAIEKRYDILKERIVSYQKSGGNVSYLEVIFGSKSFGDLISRVAAVNKITESDQALMDQQEEDKKQVEEKQNKVIDKLDELKEMKTELEGMQATIKEQKKQNEDKKETLKSKEKDLLAMKEELQMEDSNLASLEAEVSQSIAAATAPAPATSVEEDSSNGNLTTLSKKENNKSNSASKPAVSTGSGNISTAINAGYQYLGVPYVWAGRTPSGFDCSGFVSWAFSQAGISIPSSTSGLSGTGSKVSYSNIQPGDLVFFNTYKTNGHVGIYVGGGKFIGSQNSTGLAVADMTSGYWKGKFAGHVRRVR</sequence>
<evidence type="ECO:0000256" key="3">
    <source>
        <dbReference type="ARBA" id="ARBA00022729"/>
    </source>
</evidence>
<evidence type="ECO:0000256" key="1">
    <source>
        <dbReference type="ARBA" id="ARBA00007074"/>
    </source>
</evidence>
<dbReference type="Pfam" id="PF24568">
    <property type="entry name" value="CC_PcsB"/>
    <property type="match status" value="1"/>
</dbReference>
<dbReference type="OrthoDB" id="9813368at2"/>
<feature type="domain" description="NlpC/P60" evidence="8">
    <location>
        <begin position="290"/>
        <end position="410"/>
    </location>
</feature>
<evidence type="ECO:0000256" key="2">
    <source>
        <dbReference type="ARBA" id="ARBA00022670"/>
    </source>
</evidence>
<keyword evidence="5" id="KW-0788">Thiol protease</keyword>
<dbReference type="PANTHER" id="PTHR47053:SF1">
    <property type="entry name" value="MUREIN DD-ENDOPEPTIDASE MEPH-RELATED"/>
    <property type="match status" value="1"/>
</dbReference>
<evidence type="ECO:0000256" key="5">
    <source>
        <dbReference type="ARBA" id="ARBA00022807"/>
    </source>
</evidence>
<dbReference type="PANTHER" id="PTHR47053">
    <property type="entry name" value="MUREIN DD-ENDOPEPTIDASE MEPH-RELATED"/>
    <property type="match status" value="1"/>
</dbReference>
<dbReference type="GO" id="GO:0006508">
    <property type="term" value="P:proteolysis"/>
    <property type="evidence" value="ECO:0007669"/>
    <property type="project" value="UniProtKB-KW"/>
</dbReference>
<evidence type="ECO:0000259" key="8">
    <source>
        <dbReference type="PROSITE" id="PS51935"/>
    </source>
</evidence>
<comment type="similarity">
    <text evidence="1">Belongs to the peptidase C40 family.</text>
</comment>
<dbReference type="Pfam" id="PF00877">
    <property type="entry name" value="NLPC_P60"/>
    <property type="match status" value="1"/>
</dbReference>
<dbReference type="SUPFAM" id="SSF57997">
    <property type="entry name" value="Tropomyosin"/>
    <property type="match status" value="1"/>
</dbReference>
<dbReference type="InterPro" id="IPR038765">
    <property type="entry name" value="Papain-like_cys_pep_sf"/>
</dbReference>
<keyword evidence="4" id="KW-0378">Hydrolase</keyword>
<dbReference type="Gene3D" id="3.90.1720.10">
    <property type="entry name" value="endopeptidase domain like (from Nostoc punctiforme)"/>
    <property type="match status" value="1"/>
</dbReference>
<protein>
    <submittedName>
        <fullName evidence="9">Peptidase</fullName>
    </submittedName>
</protein>
<keyword evidence="3" id="KW-0732">Signal</keyword>
<dbReference type="InterPro" id="IPR051202">
    <property type="entry name" value="Peptidase_C40"/>
</dbReference>
<keyword evidence="10" id="KW-1185">Reference proteome</keyword>
<dbReference type="SUPFAM" id="SSF54001">
    <property type="entry name" value="Cysteine proteinases"/>
    <property type="match status" value="1"/>
</dbReference>
<evidence type="ECO:0000256" key="4">
    <source>
        <dbReference type="ARBA" id="ARBA00022801"/>
    </source>
</evidence>
<proteinExistence type="inferred from homology"/>
<gene>
    <name evidence="9" type="ORF">CIL03_10495</name>
</gene>
<name>A0A265NA42_9BACI</name>
<dbReference type="Proteomes" id="UP000216498">
    <property type="component" value="Unassembled WGS sequence"/>
</dbReference>
<keyword evidence="6" id="KW-0175">Coiled coil</keyword>
<keyword evidence="2" id="KW-0645">Protease</keyword>
<dbReference type="InterPro" id="IPR057309">
    <property type="entry name" value="PcsB_CC"/>
</dbReference>
<evidence type="ECO:0000256" key="6">
    <source>
        <dbReference type="SAM" id="Coils"/>
    </source>
</evidence>
<feature type="coiled-coil region" evidence="6">
    <location>
        <begin position="24"/>
        <end position="114"/>
    </location>
</feature>
<evidence type="ECO:0000313" key="9">
    <source>
        <dbReference type="EMBL" id="OZU88863.1"/>
    </source>
</evidence>
<feature type="coiled-coil region" evidence="6">
    <location>
        <begin position="155"/>
        <end position="241"/>
    </location>
</feature>
<comment type="caution">
    <text evidence="9">The sequence shown here is derived from an EMBL/GenBank/DDBJ whole genome shotgun (WGS) entry which is preliminary data.</text>
</comment>
<dbReference type="PROSITE" id="PS51935">
    <property type="entry name" value="NLPC_P60"/>
    <property type="match status" value="1"/>
</dbReference>
<dbReference type="AlphaFoldDB" id="A0A265NA42"/>
<evidence type="ECO:0000313" key="10">
    <source>
        <dbReference type="Proteomes" id="UP000216498"/>
    </source>
</evidence>
<evidence type="ECO:0000256" key="7">
    <source>
        <dbReference type="SAM" id="MobiDB-lite"/>
    </source>
</evidence>